<organism evidence="1 2">
    <name type="scientific">Xylophilus ampelinus</name>
    <dbReference type="NCBI Taxonomy" id="54067"/>
    <lineage>
        <taxon>Bacteria</taxon>
        <taxon>Pseudomonadati</taxon>
        <taxon>Pseudomonadota</taxon>
        <taxon>Betaproteobacteria</taxon>
        <taxon>Burkholderiales</taxon>
        <taxon>Xylophilus</taxon>
    </lineage>
</organism>
<keyword evidence="2" id="KW-1185">Reference proteome</keyword>
<accession>A0A318SMS6</accession>
<proteinExistence type="predicted"/>
<dbReference type="Proteomes" id="UP000247540">
    <property type="component" value="Unassembled WGS sequence"/>
</dbReference>
<evidence type="ECO:0000313" key="1">
    <source>
        <dbReference type="EMBL" id="PYE78180.1"/>
    </source>
</evidence>
<sequence>MPDFRIPSHWARWALAAGGAVLLAGCAIPSKVPAGATVDATQAELGAPTGRYPLPDGGQRLQYSEQPAGSAVWNLDFDAAGRLQRTDQALRYPNFDQVVPNQWTGDDVLRMMGRPARVERVAMFDGPVWTYRFNDMNNFRFIHVHLDPGGVVRRIQYTDESLYRAPQAR</sequence>
<gene>
    <name evidence="1" type="ORF">DFQ15_10993</name>
</gene>
<dbReference type="OrthoDB" id="8962020at2"/>
<evidence type="ECO:0000313" key="2">
    <source>
        <dbReference type="Proteomes" id="UP000247540"/>
    </source>
</evidence>
<name>A0A318SMS6_9BURK</name>
<protein>
    <submittedName>
        <fullName evidence="1">Beta-barrel assembly machine subunit BamE</fullName>
    </submittedName>
</protein>
<dbReference type="RefSeq" id="WP_110465464.1">
    <property type="nucleotide sequence ID" value="NZ_JAMOFZ010000009.1"/>
</dbReference>
<dbReference type="EMBL" id="QJTC01000009">
    <property type="protein sequence ID" value="PYE78180.1"/>
    <property type="molecule type" value="Genomic_DNA"/>
</dbReference>
<reference evidence="1 2" key="1">
    <citation type="submission" date="2018-06" db="EMBL/GenBank/DDBJ databases">
        <title>Genomic Encyclopedia of Type Strains, Phase III (KMG-III): the genomes of soil and plant-associated and newly described type strains.</title>
        <authorList>
            <person name="Whitman W."/>
        </authorList>
    </citation>
    <scope>NUCLEOTIDE SEQUENCE [LARGE SCALE GENOMIC DNA]</scope>
    <source>
        <strain evidence="1 2">CECT 7646</strain>
    </source>
</reference>
<dbReference type="PROSITE" id="PS51257">
    <property type="entry name" value="PROKAR_LIPOPROTEIN"/>
    <property type="match status" value="1"/>
</dbReference>
<comment type="caution">
    <text evidence="1">The sequence shown here is derived from an EMBL/GenBank/DDBJ whole genome shotgun (WGS) entry which is preliminary data.</text>
</comment>
<dbReference type="AlphaFoldDB" id="A0A318SMS6"/>